<keyword evidence="3" id="KW-0687">Ribonucleoprotein</keyword>
<gene>
    <name evidence="6" type="ORF">C4D60_Mb11t10300</name>
</gene>
<reference evidence="6 7" key="1">
    <citation type="journal article" date="2019" name="Nat. Plants">
        <title>Genome sequencing of Musa balbisiana reveals subgenome evolution and function divergence in polyploid bananas.</title>
        <authorList>
            <person name="Yao X."/>
        </authorList>
    </citation>
    <scope>NUCLEOTIDE SEQUENCE [LARGE SCALE GENOMIC DNA]</scope>
    <source>
        <strain evidence="7">cv. DH-PKW</strain>
        <tissue evidence="6">Leaves</tissue>
    </source>
</reference>
<evidence type="ECO:0000256" key="2">
    <source>
        <dbReference type="ARBA" id="ARBA00022980"/>
    </source>
</evidence>
<accession>A0A4S8J365</accession>
<evidence type="ECO:0000313" key="7">
    <source>
        <dbReference type="Proteomes" id="UP000317650"/>
    </source>
</evidence>
<keyword evidence="7" id="KW-1185">Reference proteome</keyword>
<evidence type="ECO:0000313" key="6">
    <source>
        <dbReference type="EMBL" id="THU55791.1"/>
    </source>
</evidence>
<name>A0A4S8J365_MUSBA</name>
<feature type="region of interest" description="Disordered" evidence="4">
    <location>
        <begin position="1"/>
        <end position="21"/>
    </location>
</feature>
<dbReference type="Pfam" id="PF14374">
    <property type="entry name" value="Ribos_L4_asso_C"/>
    <property type="match status" value="1"/>
</dbReference>
<feature type="region of interest" description="Disordered" evidence="4">
    <location>
        <begin position="108"/>
        <end position="131"/>
    </location>
</feature>
<dbReference type="GO" id="GO:0005840">
    <property type="term" value="C:ribosome"/>
    <property type="evidence" value="ECO:0007669"/>
    <property type="project" value="UniProtKB-KW"/>
</dbReference>
<dbReference type="GO" id="GO:0006412">
    <property type="term" value="P:translation"/>
    <property type="evidence" value="ECO:0007669"/>
    <property type="project" value="InterPro"/>
</dbReference>
<feature type="domain" description="Large ribosomal subunit protein uL4 C-terminal" evidence="5">
    <location>
        <begin position="188"/>
        <end position="261"/>
    </location>
</feature>
<feature type="compositionally biased region" description="Polar residues" evidence="4">
    <location>
        <begin position="1"/>
        <end position="15"/>
    </location>
</feature>
<dbReference type="PANTHER" id="PTHR19431">
    <property type="entry name" value="60S RIBOSOMAL PROTEIN L4"/>
    <property type="match status" value="1"/>
</dbReference>
<evidence type="ECO:0000256" key="3">
    <source>
        <dbReference type="ARBA" id="ARBA00023274"/>
    </source>
</evidence>
<dbReference type="InterPro" id="IPR025755">
    <property type="entry name" value="Ribos_uL4_C_dom"/>
</dbReference>
<comment type="caution">
    <text evidence="6">The sequence shown here is derived from an EMBL/GenBank/DDBJ whole genome shotgun (WGS) entry which is preliminary data.</text>
</comment>
<organism evidence="6 7">
    <name type="scientific">Musa balbisiana</name>
    <name type="common">Banana</name>
    <dbReference type="NCBI Taxonomy" id="52838"/>
    <lineage>
        <taxon>Eukaryota</taxon>
        <taxon>Viridiplantae</taxon>
        <taxon>Streptophyta</taxon>
        <taxon>Embryophyta</taxon>
        <taxon>Tracheophyta</taxon>
        <taxon>Spermatophyta</taxon>
        <taxon>Magnoliopsida</taxon>
        <taxon>Liliopsida</taxon>
        <taxon>Zingiberales</taxon>
        <taxon>Musaceae</taxon>
        <taxon>Musa</taxon>
    </lineage>
</organism>
<dbReference type="EMBL" id="PYDT01000007">
    <property type="protein sequence ID" value="THU55791.1"/>
    <property type="molecule type" value="Genomic_DNA"/>
</dbReference>
<dbReference type="InterPro" id="IPR045240">
    <property type="entry name" value="Ribosomal_uL4_euk/arch"/>
</dbReference>
<proteinExistence type="inferred from homology"/>
<protein>
    <recommendedName>
        <fullName evidence="5">Large ribosomal subunit protein uL4 C-terminal domain-containing protein</fullName>
    </recommendedName>
</protein>
<dbReference type="AlphaFoldDB" id="A0A4S8J365"/>
<dbReference type="GO" id="GO:1990904">
    <property type="term" value="C:ribonucleoprotein complex"/>
    <property type="evidence" value="ECO:0007669"/>
    <property type="project" value="UniProtKB-KW"/>
</dbReference>
<evidence type="ECO:0000256" key="1">
    <source>
        <dbReference type="ARBA" id="ARBA00010528"/>
    </source>
</evidence>
<dbReference type="InterPro" id="IPR023574">
    <property type="entry name" value="Ribosomal_uL4_dom_sf"/>
</dbReference>
<comment type="similarity">
    <text evidence="1">Belongs to the universal ribosomal protein uL4 family.</text>
</comment>
<keyword evidence="2" id="KW-0689">Ribosomal protein</keyword>
<evidence type="ECO:0000259" key="5">
    <source>
        <dbReference type="Pfam" id="PF14374"/>
    </source>
</evidence>
<dbReference type="STRING" id="52838.A0A4S8J365"/>
<dbReference type="Gene3D" id="3.40.1370.10">
    <property type="match status" value="1"/>
</dbReference>
<sequence length="291" mass="32534">MEQITSKLKGSSSFTEIRRSGITETPSFAINELKKIQSWKDQDPQVNLPKRLLLFDRNEERKHYRDYLRARLGLGGEEDEAAAEIGETARPVPQDLAERTTSGRIGALPDAEKANTARGSAPARERCGTDDTSRARAPLIVYGTEGSKIVKAFRAPQPAEVGSGRPHRPVHLLDSVSGTFDELPEKKKGYSLPRPKMVNADLTKIIKSDEVPSVVRPIKKEVKRHTLKKNPLENLCMLLKMNPYAKNAKRVALLAEAQAKKEKLAQLPQAIKFKGYLLMCLISWGSFFWFA</sequence>
<dbReference type="GO" id="GO:0003735">
    <property type="term" value="F:structural constituent of ribosome"/>
    <property type="evidence" value="ECO:0007669"/>
    <property type="project" value="InterPro"/>
</dbReference>
<dbReference type="Proteomes" id="UP000317650">
    <property type="component" value="Chromosome 11"/>
</dbReference>
<evidence type="ECO:0000256" key="4">
    <source>
        <dbReference type="SAM" id="MobiDB-lite"/>
    </source>
</evidence>